<name>A0A8S1SIW3_9CILI</name>
<dbReference type="AlphaFoldDB" id="A0A8S1SIW3"/>
<dbReference type="GO" id="GO:0003682">
    <property type="term" value="F:chromatin binding"/>
    <property type="evidence" value="ECO:0007669"/>
    <property type="project" value="InterPro"/>
</dbReference>
<gene>
    <name evidence="7" type="ORF">PPENT_87.1.T0070280</name>
</gene>
<dbReference type="EMBL" id="CAJJDO010000007">
    <property type="protein sequence ID" value="CAD8138722.1"/>
    <property type="molecule type" value="Genomic_DNA"/>
</dbReference>
<evidence type="ECO:0000259" key="6">
    <source>
        <dbReference type="PROSITE" id="PS51038"/>
    </source>
</evidence>
<dbReference type="PANTHER" id="PTHR46364">
    <property type="entry name" value="OS08G0421900 PROTEIN"/>
    <property type="match status" value="1"/>
</dbReference>
<keyword evidence="2 4" id="KW-0863">Zinc-finger</keyword>
<evidence type="ECO:0000256" key="1">
    <source>
        <dbReference type="ARBA" id="ARBA00022723"/>
    </source>
</evidence>
<protein>
    <recommendedName>
        <fullName evidence="9">PHD-type domain-containing protein</fullName>
    </recommendedName>
</protein>
<dbReference type="Proteomes" id="UP000689195">
    <property type="component" value="Unassembled WGS sequence"/>
</dbReference>
<proteinExistence type="predicted"/>
<evidence type="ECO:0000259" key="5">
    <source>
        <dbReference type="PROSITE" id="PS50016"/>
    </source>
</evidence>
<evidence type="ECO:0000256" key="2">
    <source>
        <dbReference type="ARBA" id="ARBA00022771"/>
    </source>
</evidence>
<keyword evidence="8" id="KW-1185">Reference proteome</keyword>
<organism evidence="7 8">
    <name type="scientific">Paramecium pentaurelia</name>
    <dbReference type="NCBI Taxonomy" id="43138"/>
    <lineage>
        <taxon>Eukaryota</taxon>
        <taxon>Sar</taxon>
        <taxon>Alveolata</taxon>
        <taxon>Ciliophora</taxon>
        <taxon>Intramacronucleata</taxon>
        <taxon>Oligohymenophorea</taxon>
        <taxon>Peniculida</taxon>
        <taxon>Parameciidae</taxon>
        <taxon>Paramecium</taxon>
    </lineage>
</organism>
<comment type="caution">
    <text evidence="7">The sequence shown here is derived from an EMBL/GenBank/DDBJ whole genome shotgun (WGS) entry which is preliminary data.</text>
</comment>
<dbReference type="GO" id="GO:0008270">
    <property type="term" value="F:zinc ion binding"/>
    <property type="evidence" value="ECO:0007669"/>
    <property type="project" value="UniProtKB-KW"/>
</dbReference>
<dbReference type="InterPro" id="IPR001025">
    <property type="entry name" value="BAH_dom"/>
</dbReference>
<keyword evidence="3" id="KW-0862">Zinc</keyword>
<evidence type="ECO:0000256" key="3">
    <source>
        <dbReference type="ARBA" id="ARBA00022833"/>
    </source>
</evidence>
<evidence type="ECO:0000313" key="8">
    <source>
        <dbReference type="Proteomes" id="UP000689195"/>
    </source>
</evidence>
<evidence type="ECO:0008006" key="9">
    <source>
        <dbReference type="Google" id="ProtNLM"/>
    </source>
</evidence>
<sequence length="246" mass="29317">MSSPNFNQETDRKLNEIFNSIKLENVKTQEALKNISFTNNLIAQVRHCQSLTLLFQNVQNLSQAHKEFKEIKINNLSIKLNSDVVIYTKEDGHCIAKTTQIIGVVRFKQYTPIIKVQWYYNKKDLKQIIGKYYDCISQRELFLSDQYDYIQPDTIVGEAQVLELKEFEQKNLSNGFIFFCRSFYKNEQIHPPIQNWEKNCKCRQPMNPDRKYVMCDVCQLWYHKECIIFNKNVQKIYVCPQCRKQK</sequence>
<dbReference type="OrthoDB" id="436852at2759"/>
<keyword evidence="1" id="KW-0479">Metal-binding</keyword>
<feature type="domain" description="BAH" evidence="6">
    <location>
        <begin position="76"/>
        <end position="195"/>
    </location>
</feature>
<dbReference type="Pfam" id="PF01426">
    <property type="entry name" value="BAH"/>
    <property type="match status" value="1"/>
</dbReference>
<feature type="domain" description="PHD-type" evidence="5">
    <location>
        <begin position="197"/>
        <end position="245"/>
    </location>
</feature>
<dbReference type="PROSITE" id="PS50016">
    <property type="entry name" value="ZF_PHD_2"/>
    <property type="match status" value="1"/>
</dbReference>
<dbReference type="PROSITE" id="PS51038">
    <property type="entry name" value="BAH"/>
    <property type="match status" value="1"/>
</dbReference>
<evidence type="ECO:0000256" key="4">
    <source>
        <dbReference type="PROSITE-ProRule" id="PRU00146"/>
    </source>
</evidence>
<dbReference type="InterPro" id="IPR001965">
    <property type="entry name" value="Znf_PHD"/>
</dbReference>
<dbReference type="InterPro" id="IPR019787">
    <property type="entry name" value="Znf_PHD-finger"/>
</dbReference>
<dbReference type="PROSITE" id="PS01359">
    <property type="entry name" value="ZF_PHD_1"/>
    <property type="match status" value="1"/>
</dbReference>
<dbReference type="SMART" id="SM00249">
    <property type="entry name" value="PHD"/>
    <property type="match status" value="1"/>
</dbReference>
<dbReference type="InterPro" id="IPR019786">
    <property type="entry name" value="Zinc_finger_PHD-type_CS"/>
</dbReference>
<dbReference type="Pfam" id="PF00628">
    <property type="entry name" value="PHD"/>
    <property type="match status" value="1"/>
</dbReference>
<reference evidence="7" key="1">
    <citation type="submission" date="2021-01" db="EMBL/GenBank/DDBJ databases">
        <authorList>
            <consortium name="Genoscope - CEA"/>
            <person name="William W."/>
        </authorList>
    </citation>
    <scope>NUCLEOTIDE SEQUENCE</scope>
</reference>
<evidence type="ECO:0000313" key="7">
    <source>
        <dbReference type="EMBL" id="CAD8138722.1"/>
    </source>
</evidence>
<accession>A0A8S1SIW3</accession>